<protein>
    <recommendedName>
        <fullName evidence="6">Zinc finger PHD-type domain-containing protein</fullName>
    </recommendedName>
</protein>
<keyword evidence="1" id="KW-0479">Metal-binding</keyword>
<accession>A0AAP0LLW2</accession>
<dbReference type="CDD" id="cd15556">
    <property type="entry name" value="PHD_MMD1_like"/>
    <property type="match status" value="1"/>
</dbReference>
<dbReference type="InterPro" id="IPR001965">
    <property type="entry name" value="Znf_PHD"/>
</dbReference>
<dbReference type="SMART" id="SM00249">
    <property type="entry name" value="PHD"/>
    <property type="match status" value="1"/>
</dbReference>
<dbReference type="InterPro" id="IPR057765">
    <property type="entry name" value="MS1-like_ubiquitin"/>
</dbReference>
<dbReference type="InterPro" id="IPR059080">
    <property type="entry name" value="WHD_PTC1"/>
</dbReference>
<dbReference type="EMBL" id="JBCGBO010000024">
    <property type="protein sequence ID" value="KAK9180714.1"/>
    <property type="molecule type" value="Genomic_DNA"/>
</dbReference>
<feature type="domain" description="Zinc finger PHD-type" evidence="6">
    <location>
        <begin position="602"/>
        <end position="648"/>
    </location>
</feature>
<dbReference type="PANTHER" id="PTHR46201">
    <property type="entry name" value="PHD FINGER PROTEIN MALE MEIOCYTE DEATH 1-RELATED"/>
    <property type="match status" value="1"/>
</dbReference>
<evidence type="ECO:0000256" key="1">
    <source>
        <dbReference type="ARBA" id="ARBA00022723"/>
    </source>
</evidence>
<gene>
    <name evidence="7" type="ORF">WN944_023849</name>
</gene>
<dbReference type="AlphaFoldDB" id="A0AAP0LLW2"/>
<organism evidence="7 8">
    <name type="scientific">Citrus x changshan-huyou</name>
    <dbReference type="NCBI Taxonomy" id="2935761"/>
    <lineage>
        <taxon>Eukaryota</taxon>
        <taxon>Viridiplantae</taxon>
        <taxon>Streptophyta</taxon>
        <taxon>Embryophyta</taxon>
        <taxon>Tracheophyta</taxon>
        <taxon>Spermatophyta</taxon>
        <taxon>Magnoliopsida</taxon>
        <taxon>eudicotyledons</taxon>
        <taxon>Gunneridae</taxon>
        <taxon>Pentapetalae</taxon>
        <taxon>rosids</taxon>
        <taxon>malvids</taxon>
        <taxon>Sapindales</taxon>
        <taxon>Rutaceae</taxon>
        <taxon>Aurantioideae</taxon>
        <taxon>Citrus</taxon>
    </lineage>
</organism>
<dbReference type="InterPro" id="IPR058054">
    <property type="entry name" value="Znf_MS1-like"/>
</dbReference>
<dbReference type="InterPro" id="IPR019786">
    <property type="entry name" value="Zinc_finger_PHD-type_CS"/>
</dbReference>
<evidence type="ECO:0000256" key="5">
    <source>
        <dbReference type="ARBA" id="ARBA00023163"/>
    </source>
</evidence>
<name>A0AAP0LLW2_9ROSI</name>
<dbReference type="InterPro" id="IPR011011">
    <property type="entry name" value="Znf_FYVE_PHD"/>
</dbReference>
<sequence length="691" mass="78076">MSISTLESCKKRKRRPKLFGFHTFMESGCPISPTGAFRDNVRQFLSACGELEDYKVEGMSIWCTLLVHESSSIVFPLYTIEEHVRHSPQPYCDQCRCSGWGNHYMSKRKYHWIIPIDCDWNKPLEDGVFDLQTHILHGLIHCNGFGHLLSINGIEGGSGYLCGREIMDLWDRICTNLRTCKVTVEDVSKKKSMDLRLLHGVAYGHSWFGRWGYKFFHGSFGVREQNYNRAIEILSSLELDNIIQDFCGTDLCREMKQIFHNYRDISETLLLTLKDLLRFMLTVKSCASAQKKTIMTTTKPSKRMTLRNKSVVKDKSVNYKRFSAVVAKMDSRWSARRLESAAEVIVNALQEQKAENLGHGGGMSRQKLRDAARMHIGDTGLLDYVLKSMNNVIVGSHIVHRAVNPATRLLEYTIHDLCDGAGISEPGPEISDEPLPPLALETGSDVYSEVVYLYMNVLLNYPESELVALATQAVLDSKHFVKEWPFRDEDDQFLRFKCQVMPSFVDSETDLTAKLPPGELVMIPLHSTVLELKEAAESALRDTYCIMENLGVTDVVNMQKLDDGELLFGAVESGSQVWIQGYGIDSDSKLRYEGGNDKWIVKCECGAQDDDGERMVACDICEVWQHTRCHGIEDSGTVPPLFVCPRCCSSFAPSRTESSFRFLGSDDLLLVPETEYGAERVVFNDDIGMSL</sequence>
<dbReference type="GO" id="GO:0008270">
    <property type="term" value="F:zinc ion binding"/>
    <property type="evidence" value="ECO:0007669"/>
    <property type="project" value="UniProtKB-KW"/>
</dbReference>
<dbReference type="InterPro" id="IPR013083">
    <property type="entry name" value="Znf_RING/FYVE/PHD"/>
</dbReference>
<dbReference type="Gene3D" id="3.30.40.10">
    <property type="entry name" value="Zinc/RING finger domain, C3HC4 (zinc finger)"/>
    <property type="match status" value="1"/>
</dbReference>
<dbReference type="Proteomes" id="UP001428341">
    <property type="component" value="Unassembled WGS sequence"/>
</dbReference>
<dbReference type="PROSITE" id="PS01359">
    <property type="entry name" value="ZF_PHD_1"/>
    <property type="match status" value="1"/>
</dbReference>
<evidence type="ECO:0000313" key="7">
    <source>
        <dbReference type="EMBL" id="KAK9180714.1"/>
    </source>
</evidence>
<comment type="caution">
    <text evidence="7">The sequence shown here is derived from an EMBL/GenBank/DDBJ whole genome shotgun (WGS) entry which is preliminary data.</text>
</comment>
<dbReference type="Pfam" id="PF25565">
    <property type="entry name" value="Ubiquitin_At1g33420"/>
    <property type="match status" value="1"/>
</dbReference>
<keyword evidence="3" id="KW-0862">Zinc</keyword>
<dbReference type="Pfam" id="PF25874">
    <property type="entry name" value="WHD_plant_repro"/>
    <property type="match status" value="1"/>
</dbReference>
<keyword evidence="8" id="KW-1185">Reference proteome</keyword>
<dbReference type="SUPFAM" id="SSF57903">
    <property type="entry name" value="FYVE/PHD zinc finger"/>
    <property type="match status" value="1"/>
</dbReference>
<evidence type="ECO:0000256" key="2">
    <source>
        <dbReference type="ARBA" id="ARBA00022771"/>
    </source>
</evidence>
<keyword evidence="4" id="KW-0805">Transcription regulation</keyword>
<evidence type="ECO:0000256" key="4">
    <source>
        <dbReference type="ARBA" id="ARBA00023015"/>
    </source>
</evidence>
<dbReference type="Pfam" id="PF00628">
    <property type="entry name" value="PHD"/>
    <property type="match status" value="1"/>
</dbReference>
<dbReference type="InterPro" id="IPR019787">
    <property type="entry name" value="Znf_PHD-finger"/>
</dbReference>
<evidence type="ECO:0000259" key="6">
    <source>
        <dbReference type="SMART" id="SM00249"/>
    </source>
</evidence>
<evidence type="ECO:0000256" key="3">
    <source>
        <dbReference type="ARBA" id="ARBA00022833"/>
    </source>
</evidence>
<dbReference type="PANTHER" id="PTHR46201:SF9">
    <property type="entry name" value="PHD FINGER PROTEIN MALE MEIOCYTE DEATH 1"/>
    <property type="match status" value="1"/>
</dbReference>
<keyword evidence="5" id="KW-0804">Transcription</keyword>
<keyword evidence="2" id="KW-0863">Zinc-finger</keyword>
<evidence type="ECO:0000313" key="8">
    <source>
        <dbReference type="Proteomes" id="UP001428341"/>
    </source>
</evidence>
<reference evidence="7 8" key="1">
    <citation type="submission" date="2024-05" db="EMBL/GenBank/DDBJ databases">
        <title>Haplotype-resolved chromosome-level genome assembly of Huyou (Citrus changshanensis).</title>
        <authorList>
            <person name="Miao C."/>
            <person name="Chen W."/>
            <person name="Wu Y."/>
            <person name="Wang L."/>
            <person name="Zhao S."/>
            <person name="Grierson D."/>
            <person name="Xu C."/>
            <person name="Chen K."/>
        </authorList>
    </citation>
    <scope>NUCLEOTIDE SEQUENCE [LARGE SCALE GENOMIC DNA]</scope>
    <source>
        <strain evidence="7">01-14</strain>
        <tissue evidence="7">Leaf</tissue>
    </source>
</reference>
<proteinExistence type="predicted"/>